<sequence>MRMQEAMRLQNLKLVALEDPVIRSAVTRATNELQALLDFSDATAGELTESLNILELKGAALKAVNSEIEDGVDIDHLEEEMESVEAYQVSICRLRTRATLKLDALHTPNNASNALELLQDRDQGHLRFGQTQAIIDDHTTRLLNIKNITMSSDVTALRRLYDDITINVHRLEALGVKAEEYSVLLHAAVKKRLPDDLVLRYCQQRATDIADSTGSLQTFLNFLKSEVESRERVMEIKPNQANLPKAQKEDSSNQLREKNTLPVPEEDVPEPKQSSIKSELVHEEAVRKDSDLESDETEALKWAPYTVLTHCNSPSNSRKYGLKDDREAAGGQLLSEPVGCQHELSASDSKEDSGIPDGNVMSNDGEGDEETPIGAVETRGNILKPANLISVFTETQEGKVVSVDCKKFRKRDRPGGTMSSPS</sequence>
<protein>
    <submittedName>
        <fullName evidence="1">Uncharacterized protein</fullName>
    </submittedName>
</protein>
<keyword evidence="2" id="KW-1185">Reference proteome</keyword>
<gene>
    <name evidence="1" type="ORF">HPB47_008349</name>
</gene>
<organism evidence="1 2">
    <name type="scientific">Ixodes persulcatus</name>
    <name type="common">Taiga tick</name>
    <dbReference type="NCBI Taxonomy" id="34615"/>
    <lineage>
        <taxon>Eukaryota</taxon>
        <taxon>Metazoa</taxon>
        <taxon>Ecdysozoa</taxon>
        <taxon>Arthropoda</taxon>
        <taxon>Chelicerata</taxon>
        <taxon>Arachnida</taxon>
        <taxon>Acari</taxon>
        <taxon>Parasitiformes</taxon>
        <taxon>Ixodida</taxon>
        <taxon>Ixodoidea</taxon>
        <taxon>Ixodidae</taxon>
        <taxon>Ixodinae</taxon>
        <taxon>Ixodes</taxon>
    </lineage>
</organism>
<evidence type="ECO:0000313" key="2">
    <source>
        <dbReference type="Proteomes" id="UP000805193"/>
    </source>
</evidence>
<comment type="caution">
    <text evidence="1">The sequence shown here is derived from an EMBL/GenBank/DDBJ whole genome shotgun (WGS) entry which is preliminary data.</text>
</comment>
<dbReference type="Proteomes" id="UP000805193">
    <property type="component" value="Unassembled WGS sequence"/>
</dbReference>
<dbReference type="EMBL" id="JABSTQ010011174">
    <property type="protein sequence ID" value="KAG0414490.1"/>
    <property type="molecule type" value="Genomic_DNA"/>
</dbReference>
<name>A0AC60P4Z8_IXOPE</name>
<accession>A0AC60P4Z8</accession>
<reference evidence="1 2" key="1">
    <citation type="journal article" date="2020" name="Cell">
        <title>Large-Scale Comparative Analyses of Tick Genomes Elucidate Their Genetic Diversity and Vector Capacities.</title>
        <authorList>
            <consortium name="Tick Genome and Microbiome Consortium (TIGMIC)"/>
            <person name="Jia N."/>
            <person name="Wang J."/>
            <person name="Shi W."/>
            <person name="Du L."/>
            <person name="Sun Y."/>
            <person name="Zhan W."/>
            <person name="Jiang J.F."/>
            <person name="Wang Q."/>
            <person name="Zhang B."/>
            <person name="Ji P."/>
            <person name="Bell-Sakyi L."/>
            <person name="Cui X.M."/>
            <person name="Yuan T.T."/>
            <person name="Jiang B.G."/>
            <person name="Yang W.F."/>
            <person name="Lam T.T."/>
            <person name="Chang Q.C."/>
            <person name="Ding S.J."/>
            <person name="Wang X.J."/>
            <person name="Zhu J.G."/>
            <person name="Ruan X.D."/>
            <person name="Zhao L."/>
            <person name="Wei J.T."/>
            <person name="Ye R.Z."/>
            <person name="Que T.C."/>
            <person name="Du C.H."/>
            <person name="Zhou Y.H."/>
            <person name="Cheng J.X."/>
            <person name="Dai P.F."/>
            <person name="Guo W.B."/>
            <person name="Han X.H."/>
            <person name="Huang E.J."/>
            <person name="Li L.F."/>
            <person name="Wei W."/>
            <person name="Gao Y.C."/>
            <person name="Liu J.Z."/>
            <person name="Shao H.Z."/>
            <person name="Wang X."/>
            <person name="Wang C.C."/>
            <person name="Yang T.C."/>
            <person name="Huo Q.B."/>
            <person name="Li W."/>
            <person name="Chen H.Y."/>
            <person name="Chen S.E."/>
            <person name="Zhou L.G."/>
            <person name="Ni X.B."/>
            <person name="Tian J.H."/>
            <person name="Sheng Y."/>
            <person name="Liu T."/>
            <person name="Pan Y.S."/>
            <person name="Xia L.Y."/>
            <person name="Li J."/>
            <person name="Zhao F."/>
            <person name="Cao W.C."/>
        </authorList>
    </citation>
    <scope>NUCLEOTIDE SEQUENCE [LARGE SCALE GENOMIC DNA]</scope>
    <source>
        <strain evidence="1">Iper-2018</strain>
    </source>
</reference>
<proteinExistence type="predicted"/>
<evidence type="ECO:0000313" key="1">
    <source>
        <dbReference type="EMBL" id="KAG0414490.1"/>
    </source>
</evidence>